<keyword evidence="1" id="KW-0732">Signal</keyword>
<accession>A0A096W1I6</accession>
<dbReference type="InterPro" id="IPR036682">
    <property type="entry name" value="OS_D_A10/PebIII_sf"/>
</dbReference>
<dbReference type="AlphaFoldDB" id="A0A096W1I6"/>
<sequence length="126" mass="14154">MQLLYALVFGCTLVMVSSDMPQSTYPTKYDDYNPDDILKNDRLFNQYFICLTKKKGCTTAGELLSAIIPDALATSCAKCSAKQKAIGEKVIRFLYFNKPDEFAEMSKIYDPEGKYLEMYIASGGLI</sequence>
<dbReference type="Gene3D" id="1.10.2080.10">
    <property type="entry name" value="Insect odorant-binding protein A10/Ejaculatory bulb-specific protein 3"/>
    <property type="match status" value="1"/>
</dbReference>
<evidence type="ECO:0000256" key="1">
    <source>
        <dbReference type="SAM" id="SignalP"/>
    </source>
</evidence>
<dbReference type="SUPFAM" id="SSF100910">
    <property type="entry name" value="Chemosensory protein Csp2"/>
    <property type="match status" value="1"/>
</dbReference>
<feature type="chain" id="PRO_5001926462" evidence="1">
    <location>
        <begin position="19"/>
        <end position="126"/>
    </location>
</feature>
<proteinExistence type="evidence at transcript level"/>
<dbReference type="Pfam" id="PF03392">
    <property type="entry name" value="OS-D"/>
    <property type="match status" value="1"/>
</dbReference>
<reference evidence="2" key="1">
    <citation type="submission" date="2013-01" db="EMBL/GenBank/DDBJ databases">
        <title>Comparative analysis of odorant-binding protein and chemosensory protein genes in three rice planthoppers, Nilaparvata lugens (Stal), Laodelphax striatellus (Fallen) and Sogatella furcifera (Horvath).</title>
        <authorList>
            <person name="Zhou W."/>
            <person name="Qian P."/>
            <person name="Zhou X."/>
            <person name="Zhu Z."/>
        </authorList>
    </citation>
    <scope>NUCLEOTIDE SEQUENCE</scope>
</reference>
<name>A0A096W1I6_SOGFU</name>
<feature type="signal peptide" evidence="1">
    <location>
        <begin position="1"/>
        <end position="18"/>
    </location>
</feature>
<dbReference type="InterPro" id="IPR005055">
    <property type="entry name" value="A10/PebIII"/>
</dbReference>
<dbReference type="PANTHER" id="PTHR11257:SF12">
    <property type="entry name" value="EJACULATORY BULB-SPECIFIC PROTEIN 3-RELATED"/>
    <property type="match status" value="1"/>
</dbReference>
<gene>
    <name evidence="2" type="primary">csp3</name>
</gene>
<dbReference type="PANTHER" id="PTHR11257">
    <property type="entry name" value="CHEMOSENSORY PROTEIN-RELATED"/>
    <property type="match status" value="1"/>
</dbReference>
<protein>
    <submittedName>
        <fullName evidence="2">Chemosensory protein 3</fullName>
    </submittedName>
</protein>
<dbReference type="EMBL" id="KC516738">
    <property type="protein sequence ID" value="AGZ04913.1"/>
    <property type="molecule type" value="mRNA"/>
</dbReference>
<evidence type="ECO:0000313" key="2">
    <source>
        <dbReference type="EMBL" id="AGZ04913.1"/>
    </source>
</evidence>
<organism evidence="2">
    <name type="scientific">Sogatella furcifera</name>
    <name type="common">White-backed planthopper</name>
    <dbReference type="NCBI Taxonomy" id="113103"/>
    <lineage>
        <taxon>Eukaryota</taxon>
        <taxon>Metazoa</taxon>
        <taxon>Ecdysozoa</taxon>
        <taxon>Arthropoda</taxon>
        <taxon>Hexapoda</taxon>
        <taxon>Insecta</taxon>
        <taxon>Pterygota</taxon>
        <taxon>Neoptera</taxon>
        <taxon>Paraneoptera</taxon>
        <taxon>Hemiptera</taxon>
        <taxon>Auchenorrhyncha</taxon>
        <taxon>Fulgoroidea</taxon>
        <taxon>Delphacidae</taxon>
        <taxon>Delphacinae</taxon>
        <taxon>Sogatella</taxon>
    </lineage>
</organism>